<sequence length="347" mass="39463">MADPVHMDANAPKTYDFGASEAAVDRLYALPLHDVPLQTLGLKKATMIKNAHLESVLELFRGDGIGSGQIRIDEIPQFFTQDPKALEEDVEILRRLAELESFDVFSLRIELRRINVDFTGTEALNLSPEKRAELSEYMASFTRPLIMKIYGQQQDASEASELIDLVRKPNREDAMRALKELADTLKIELEDVPKFLEECGDVFLSLSYFRDALDEVTGAIPDMIDWMNDLKDNFQVRSDPANQRVISEIASDLTDISTSLVGRFDMFDQRSQKLWDDIDPHAFENFRDFVRDHHVSLAAVLCGLTVKMKLWAERFPSRGGAPMKRIEFIKGEMLPGLARIKKRETGH</sequence>
<evidence type="ECO:0000313" key="2">
    <source>
        <dbReference type="Proteomes" id="UP000198615"/>
    </source>
</evidence>
<proteinExistence type="predicted"/>
<name>A0A8G2EYY2_9PROT</name>
<gene>
    <name evidence="1" type="ORF">SAMN05660686_03041</name>
</gene>
<dbReference type="RefSeq" id="WP_028794371.1">
    <property type="nucleotide sequence ID" value="NZ_FNBW01000009.1"/>
</dbReference>
<protein>
    <submittedName>
        <fullName evidence="1">Uncharacterized protein</fullName>
    </submittedName>
</protein>
<accession>A0A8G2EYY2</accession>
<comment type="caution">
    <text evidence="1">The sequence shown here is derived from an EMBL/GenBank/DDBJ whole genome shotgun (WGS) entry which is preliminary data.</text>
</comment>
<dbReference type="EMBL" id="FNBW01000009">
    <property type="protein sequence ID" value="SDG01512.1"/>
    <property type="molecule type" value="Genomic_DNA"/>
</dbReference>
<evidence type="ECO:0000313" key="1">
    <source>
        <dbReference type="EMBL" id="SDG01512.1"/>
    </source>
</evidence>
<dbReference type="OrthoDB" id="8433167at2"/>
<organism evidence="1 2">
    <name type="scientific">Thalassobaculum litoreum DSM 18839</name>
    <dbReference type="NCBI Taxonomy" id="1123362"/>
    <lineage>
        <taxon>Bacteria</taxon>
        <taxon>Pseudomonadati</taxon>
        <taxon>Pseudomonadota</taxon>
        <taxon>Alphaproteobacteria</taxon>
        <taxon>Rhodospirillales</taxon>
        <taxon>Thalassobaculaceae</taxon>
        <taxon>Thalassobaculum</taxon>
    </lineage>
</organism>
<reference evidence="1 2" key="1">
    <citation type="submission" date="2016-10" db="EMBL/GenBank/DDBJ databases">
        <authorList>
            <person name="Varghese N."/>
            <person name="Submissions S."/>
        </authorList>
    </citation>
    <scope>NUCLEOTIDE SEQUENCE [LARGE SCALE GENOMIC DNA]</scope>
    <source>
        <strain evidence="1 2">DSM 18839</strain>
    </source>
</reference>
<dbReference type="AlphaFoldDB" id="A0A8G2EYY2"/>
<keyword evidence="2" id="KW-1185">Reference proteome</keyword>
<dbReference type="Proteomes" id="UP000198615">
    <property type="component" value="Unassembled WGS sequence"/>
</dbReference>